<sequence length="431" mass="49349">MMKKCENCENLIYPDTETCPFCNKTQAVEPREQRTRKEPADFARSQADWVHATQLAPDPYEYEEEEVYTKRNWKAVFTIIITSVMVAALLVTGWFILQKVTSPSYTTKALEKAIQSNDTGKLADLVTFNGEEQSFNESQAEHLMEYYQDNRDEMVSLLSHIKNGNQTALESRYLTLEKQGSKWLFFPNYQFVLSPVSLNVQASLPNVELYVDDKKINTMKNKKIYELGGLMPGVHKITGSYKQDGEPHVTNVTVNTFEADDAKPVQISFDEVEPEITADYLKKNLETDLIETVTTHANQWVEAQKTMDAGAFKLVKNENYLASAKDSLSLLKANDMHFKGEFEKAVFNLDSLAFAEESKGDYIASVETALTFNSAYYEDGEDPSNVQLKTDENFWNYHFKYDMDKRQWMITGSESMEEMADTNVKKVKNQE</sequence>
<dbReference type="RefSeq" id="WP_244712545.1">
    <property type="nucleotide sequence ID" value="NZ_CP095073.1"/>
</dbReference>
<name>A0ABY4EMN0_9BACI</name>
<organism evidence="4 5">
    <name type="scientific">Halobacillus salinarum</name>
    <dbReference type="NCBI Taxonomy" id="2932257"/>
    <lineage>
        <taxon>Bacteria</taxon>
        <taxon>Bacillati</taxon>
        <taxon>Bacillota</taxon>
        <taxon>Bacilli</taxon>
        <taxon>Bacillales</taxon>
        <taxon>Bacillaceae</taxon>
        <taxon>Halobacillus</taxon>
    </lineage>
</organism>
<accession>A0ABY4EMN0</accession>
<dbReference type="Proteomes" id="UP000831787">
    <property type="component" value="Chromosome"/>
</dbReference>
<dbReference type="InterPro" id="IPR056902">
    <property type="entry name" value="NTF2_YvbJ"/>
</dbReference>
<feature type="domain" description="TcaA second" evidence="2">
    <location>
        <begin position="106"/>
        <end position="192"/>
    </location>
</feature>
<reference evidence="4 5" key="1">
    <citation type="submission" date="2022-04" db="EMBL/GenBank/DDBJ databases">
        <title>Halobacillus sp. isolated from saltern.</title>
        <authorList>
            <person name="Won M."/>
            <person name="Lee C.-M."/>
            <person name="Woen H.-Y."/>
            <person name="Kwon S.-W."/>
        </authorList>
    </citation>
    <scope>NUCLEOTIDE SEQUENCE [LARGE SCALE GENOMIC DNA]</scope>
    <source>
        <strain evidence="4 5">SSBR10-3</strain>
    </source>
</reference>
<evidence type="ECO:0000313" key="5">
    <source>
        <dbReference type="Proteomes" id="UP000831787"/>
    </source>
</evidence>
<proteinExistence type="predicted"/>
<evidence type="ECO:0000313" key="4">
    <source>
        <dbReference type="EMBL" id="UOQ45715.1"/>
    </source>
</evidence>
<protein>
    <recommendedName>
        <fullName evidence="6">Membrane protein YvbJ</fullName>
    </recommendedName>
</protein>
<evidence type="ECO:0000259" key="2">
    <source>
        <dbReference type="Pfam" id="PF22813"/>
    </source>
</evidence>
<dbReference type="Pfam" id="PF22813">
    <property type="entry name" value="TcaA_2nd"/>
    <property type="match status" value="1"/>
</dbReference>
<evidence type="ECO:0000259" key="3">
    <source>
        <dbReference type="Pfam" id="PF25155"/>
    </source>
</evidence>
<evidence type="ECO:0000256" key="1">
    <source>
        <dbReference type="SAM" id="Phobius"/>
    </source>
</evidence>
<dbReference type="InterPro" id="IPR054529">
    <property type="entry name" value="TcaA_2nd"/>
</dbReference>
<keyword evidence="1" id="KW-0812">Transmembrane</keyword>
<dbReference type="PANTHER" id="PTHR40038:SF1">
    <property type="entry name" value="MEMBRANE-ASSOCIATED PROTEIN TCAA"/>
    <property type="match status" value="1"/>
</dbReference>
<gene>
    <name evidence="4" type="ORF">MUN89_07230</name>
</gene>
<dbReference type="PANTHER" id="PTHR40038">
    <property type="entry name" value="MEMBRANE-ASSOCIATED PROTEIN TCAA"/>
    <property type="match status" value="1"/>
</dbReference>
<evidence type="ECO:0008006" key="6">
    <source>
        <dbReference type="Google" id="ProtNLM"/>
    </source>
</evidence>
<feature type="transmembrane region" description="Helical" evidence="1">
    <location>
        <begin position="75"/>
        <end position="97"/>
    </location>
</feature>
<dbReference type="EMBL" id="CP095073">
    <property type="protein sequence ID" value="UOQ45715.1"/>
    <property type="molecule type" value="Genomic_DNA"/>
</dbReference>
<dbReference type="Pfam" id="PF25155">
    <property type="entry name" value="NTF2_YvbJ"/>
    <property type="match status" value="1"/>
</dbReference>
<keyword evidence="5" id="KW-1185">Reference proteome</keyword>
<keyword evidence="1" id="KW-0472">Membrane</keyword>
<keyword evidence="1" id="KW-1133">Transmembrane helix</keyword>
<feature type="domain" description="YvbJ-like NTF2-like" evidence="3">
    <location>
        <begin position="289"/>
        <end position="413"/>
    </location>
</feature>